<keyword evidence="4" id="KW-0963">Cytoplasm</keyword>
<evidence type="ECO:0000256" key="9">
    <source>
        <dbReference type="ARBA" id="ARBA00023274"/>
    </source>
</evidence>
<evidence type="ECO:0000313" key="13">
    <source>
        <dbReference type="Proteomes" id="UP000324800"/>
    </source>
</evidence>
<evidence type="ECO:0000256" key="1">
    <source>
        <dbReference type="ARBA" id="ARBA00004123"/>
    </source>
</evidence>
<comment type="subcellular location">
    <subcellularLocation>
        <location evidence="2">Cytoplasm</location>
    </subcellularLocation>
    <subcellularLocation>
        <location evidence="1">Nucleus</location>
    </subcellularLocation>
</comment>
<dbReference type="InterPro" id="IPR001163">
    <property type="entry name" value="Sm_dom_euk/arc"/>
</dbReference>
<comment type="similarity">
    <text evidence="3">Belongs to the snRNP SmB/SmN family.</text>
</comment>
<evidence type="ECO:0000256" key="8">
    <source>
        <dbReference type="ARBA" id="ARBA00023242"/>
    </source>
</evidence>
<evidence type="ECO:0000256" key="3">
    <source>
        <dbReference type="ARBA" id="ARBA00009123"/>
    </source>
</evidence>
<dbReference type="Gene3D" id="2.30.30.100">
    <property type="match status" value="1"/>
</dbReference>
<dbReference type="InterPro" id="IPR050914">
    <property type="entry name" value="snRNP_SmB/NAA38-like"/>
</dbReference>
<dbReference type="GO" id="GO:0005682">
    <property type="term" value="C:U5 snRNP"/>
    <property type="evidence" value="ECO:0007669"/>
    <property type="project" value="TreeGrafter"/>
</dbReference>
<reference evidence="12 13" key="1">
    <citation type="submission" date="2019-03" db="EMBL/GenBank/DDBJ databases">
        <title>Single cell metagenomics reveals metabolic interactions within the superorganism composed of flagellate Streblomastix strix and complex community of Bacteroidetes bacteria on its surface.</title>
        <authorList>
            <person name="Treitli S.C."/>
            <person name="Kolisko M."/>
            <person name="Husnik F."/>
            <person name="Keeling P."/>
            <person name="Hampl V."/>
        </authorList>
    </citation>
    <scope>NUCLEOTIDE SEQUENCE [LARGE SCALE GENOMIC DNA]</scope>
    <source>
        <strain evidence="12">ST1C</strain>
    </source>
</reference>
<dbReference type="GO" id="GO:0000398">
    <property type="term" value="P:mRNA splicing, via spliceosome"/>
    <property type="evidence" value="ECO:0007669"/>
    <property type="project" value="TreeGrafter"/>
</dbReference>
<keyword evidence="6" id="KW-0694">RNA-binding</keyword>
<protein>
    <recommendedName>
        <fullName evidence="10">Sm protein B</fullName>
    </recommendedName>
</protein>
<dbReference type="GO" id="GO:0005685">
    <property type="term" value="C:U1 snRNP"/>
    <property type="evidence" value="ECO:0007669"/>
    <property type="project" value="TreeGrafter"/>
</dbReference>
<dbReference type="InterPro" id="IPR047575">
    <property type="entry name" value="Sm"/>
</dbReference>
<dbReference type="AlphaFoldDB" id="A0A5J4W4S5"/>
<evidence type="ECO:0000313" key="12">
    <source>
        <dbReference type="EMBL" id="KAA6389616.1"/>
    </source>
</evidence>
<dbReference type="SUPFAM" id="SSF50182">
    <property type="entry name" value="Sm-like ribonucleoproteins"/>
    <property type="match status" value="1"/>
</dbReference>
<dbReference type="PANTHER" id="PTHR10701">
    <property type="entry name" value="SMALL NUCLEAR RIBONUCLEOPROTEIN-ASSOCIATED PROTEIN B AND N"/>
    <property type="match status" value="1"/>
</dbReference>
<comment type="caution">
    <text evidence="12">The sequence shown here is derived from an EMBL/GenBank/DDBJ whole genome shotgun (WGS) entry which is preliminary data.</text>
</comment>
<gene>
    <name evidence="12" type="ORF">EZS28_014856</name>
</gene>
<evidence type="ECO:0000256" key="5">
    <source>
        <dbReference type="ARBA" id="ARBA00022664"/>
    </source>
</evidence>
<dbReference type="GO" id="GO:0071004">
    <property type="term" value="C:U2-type prespliceosome"/>
    <property type="evidence" value="ECO:0007669"/>
    <property type="project" value="TreeGrafter"/>
</dbReference>
<proteinExistence type="inferred from homology"/>
<evidence type="ECO:0000256" key="4">
    <source>
        <dbReference type="ARBA" id="ARBA00022490"/>
    </source>
</evidence>
<dbReference type="GO" id="GO:0071013">
    <property type="term" value="C:catalytic step 2 spliceosome"/>
    <property type="evidence" value="ECO:0007669"/>
    <property type="project" value="TreeGrafter"/>
</dbReference>
<dbReference type="PROSITE" id="PS52002">
    <property type="entry name" value="SM"/>
    <property type="match status" value="1"/>
</dbReference>
<dbReference type="SMART" id="SM00651">
    <property type="entry name" value="Sm"/>
    <property type="match status" value="1"/>
</dbReference>
<feature type="domain" description="Sm" evidence="11">
    <location>
        <begin position="3"/>
        <end position="84"/>
    </location>
</feature>
<dbReference type="CDD" id="cd01717">
    <property type="entry name" value="Sm_B"/>
    <property type="match status" value="1"/>
</dbReference>
<dbReference type="Pfam" id="PF01423">
    <property type="entry name" value="LSM"/>
    <property type="match status" value="1"/>
</dbReference>
<dbReference type="GO" id="GO:0005737">
    <property type="term" value="C:cytoplasm"/>
    <property type="evidence" value="ECO:0007669"/>
    <property type="project" value="UniProtKB-SubCell"/>
</dbReference>
<evidence type="ECO:0000256" key="10">
    <source>
        <dbReference type="ARBA" id="ARBA00041355"/>
    </source>
</evidence>
<sequence>MAAKRTRLENYFNWRVRIILNDGRNLVGKLYATDKFLNVVLAETEEVRTVKGKKGADDQEQRRQLGFILLRGEFVISIIPEGAPPQQRDKVGIKATTGATGVPIGRGMPLPIAPSGPIPLQGGPIPLVPGQIPIGRGMPLPLAPGQMPNMPPPGLPMPGMPPQGFPIPLAFGRGGMMPGMPMPIPVPGQAPPR</sequence>
<evidence type="ECO:0000256" key="6">
    <source>
        <dbReference type="ARBA" id="ARBA00022884"/>
    </source>
</evidence>
<evidence type="ECO:0000256" key="2">
    <source>
        <dbReference type="ARBA" id="ARBA00004496"/>
    </source>
</evidence>
<name>A0A5J4W4S5_9EUKA</name>
<dbReference type="GO" id="GO:0046540">
    <property type="term" value="C:U4/U6 x U5 tri-snRNP complex"/>
    <property type="evidence" value="ECO:0007669"/>
    <property type="project" value="TreeGrafter"/>
</dbReference>
<keyword evidence="5" id="KW-0507">mRNA processing</keyword>
<dbReference type="GO" id="GO:0070990">
    <property type="term" value="F:snRNP binding"/>
    <property type="evidence" value="ECO:0007669"/>
    <property type="project" value="TreeGrafter"/>
</dbReference>
<dbReference type="GO" id="GO:0003723">
    <property type="term" value="F:RNA binding"/>
    <property type="evidence" value="ECO:0007669"/>
    <property type="project" value="UniProtKB-KW"/>
</dbReference>
<dbReference type="Proteomes" id="UP000324800">
    <property type="component" value="Unassembled WGS sequence"/>
</dbReference>
<evidence type="ECO:0000259" key="11">
    <source>
        <dbReference type="PROSITE" id="PS52002"/>
    </source>
</evidence>
<keyword evidence="7" id="KW-0508">mRNA splicing</keyword>
<dbReference type="PANTHER" id="PTHR10701:SF0">
    <property type="entry name" value="SMALL NUCLEAR RIBONUCLEOPROTEIN-ASSOCIATED PROTEIN B"/>
    <property type="match status" value="1"/>
</dbReference>
<dbReference type="EMBL" id="SNRW01003519">
    <property type="protein sequence ID" value="KAA6389616.1"/>
    <property type="molecule type" value="Genomic_DNA"/>
</dbReference>
<keyword evidence="8" id="KW-0539">Nucleus</keyword>
<accession>A0A5J4W4S5</accession>
<dbReference type="OrthoDB" id="2020720at2759"/>
<dbReference type="GO" id="GO:0005686">
    <property type="term" value="C:U2 snRNP"/>
    <property type="evidence" value="ECO:0007669"/>
    <property type="project" value="TreeGrafter"/>
</dbReference>
<dbReference type="InterPro" id="IPR010920">
    <property type="entry name" value="LSM_dom_sf"/>
</dbReference>
<keyword evidence="9 12" id="KW-0687">Ribonucleoprotein</keyword>
<evidence type="ECO:0000256" key="7">
    <source>
        <dbReference type="ARBA" id="ARBA00023187"/>
    </source>
</evidence>
<organism evidence="12 13">
    <name type="scientific">Streblomastix strix</name>
    <dbReference type="NCBI Taxonomy" id="222440"/>
    <lineage>
        <taxon>Eukaryota</taxon>
        <taxon>Metamonada</taxon>
        <taxon>Preaxostyla</taxon>
        <taxon>Oxymonadida</taxon>
        <taxon>Streblomastigidae</taxon>
        <taxon>Streblomastix</taxon>
    </lineage>
</organism>
<dbReference type="GO" id="GO:0005687">
    <property type="term" value="C:U4 snRNP"/>
    <property type="evidence" value="ECO:0007669"/>
    <property type="project" value="TreeGrafter"/>
</dbReference>